<reference evidence="3 4" key="1">
    <citation type="submission" date="2024-02" db="EMBL/GenBank/DDBJ databases">
        <title>De novo assembly and annotation of 12 fungi associated with fruit tree decline syndrome in Ontario, Canada.</title>
        <authorList>
            <person name="Sulman M."/>
            <person name="Ellouze W."/>
            <person name="Ilyukhin E."/>
        </authorList>
    </citation>
    <scope>NUCLEOTIDE SEQUENCE [LARGE SCALE GENOMIC DNA]</scope>
    <source>
        <strain evidence="3 4">M1-105</strain>
    </source>
</reference>
<dbReference type="InterPro" id="IPR008928">
    <property type="entry name" value="6-hairpin_glycosidase_sf"/>
</dbReference>
<dbReference type="Proteomes" id="UP001521116">
    <property type="component" value="Unassembled WGS sequence"/>
</dbReference>
<keyword evidence="4" id="KW-1185">Reference proteome</keyword>
<evidence type="ECO:0000256" key="2">
    <source>
        <dbReference type="ARBA" id="ARBA00038358"/>
    </source>
</evidence>
<protein>
    <recommendedName>
        <fullName evidence="5">Glucuronyl hydrolase</fullName>
    </recommendedName>
</protein>
<dbReference type="PANTHER" id="PTHR36845:SF1">
    <property type="entry name" value="HYDROLASE, PUTATIVE (AFU_ORTHOLOGUE AFUA_7G05090)-RELATED"/>
    <property type="match status" value="1"/>
</dbReference>
<comment type="caution">
    <text evidence="3">The sequence shown here is derived from an EMBL/GenBank/DDBJ whole genome shotgun (WGS) entry which is preliminary data.</text>
</comment>
<evidence type="ECO:0000313" key="4">
    <source>
        <dbReference type="Proteomes" id="UP001521116"/>
    </source>
</evidence>
<gene>
    <name evidence="3" type="ORF">SLS56_005157</name>
</gene>
<evidence type="ECO:0000313" key="3">
    <source>
        <dbReference type="EMBL" id="KAL1629888.1"/>
    </source>
</evidence>
<accession>A0ABR3SW31</accession>
<name>A0ABR3SW31_9PEZI</name>
<dbReference type="EMBL" id="JAJVDC020000050">
    <property type="protein sequence ID" value="KAL1629888.1"/>
    <property type="molecule type" value="Genomic_DNA"/>
</dbReference>
<evidence type="ECO:0000256" key="1">
    <source>
        <dbReference type="ARBA" id="ARBA00022801"/>
    </source>
</evidence>
<dbReference type="InterPro" id="IPR052369">
    <property type="entry name" value="UG_Glycosaminoglycan_Hydrolase"/>
</dbReference>
<keyword evidence="1" id="KW-0378">Hydrolase</keyword>
<dbReference type="PANTHER" id="PTHR36845">
    <property type="entry name" value="HYDROLASE, PUTATIVE (AFU_ORTHOLOGUE AFUA_7G05090)-RELATED"/>
    <property type="match status" value="1"/>
</dbReference>
<comment type="similarity">
    <text evidence="2">Belongs to the glycosyl hydrolase 88 family.</text>
</comment>
<evidence type="ECO:0008006" key="5">
    <source>
        <dbReference type="Google" id="ProtNLM"/>
    </source>
</evidence>
<dbReference type="SUPFAM" id="SSF48208">
    <property type="entry name" value="Six-hairpin glycosidases"/>
    <property type="match status" value="1"/>
</dbReference>
<dbReference type="Gene3D" id="1.50.10.10">
    <property type="match status" value="1"/>
</dbReference>
<proteinExistence type="inferred from homology"/>
<dbReference type="InterPro" id="IPR012341">
    <property type="entry name" value="6hp_glycosidase-like_sf"/>
</dbReference>
<organism evidence="3 4">
    <name type="scientific">Neofusicoccum ribis</name>
    <dbReference type="NCBI Taxonomy" id="45134"/>
    <lineage>
        <taxon>Eukaryota</taxon>
        <taxon>Fungi</taxon>
        <taxon>Dikarya</taxon>
        <taxon>Ascomycota</taxon>
        <taxon>Pezizomycotina</taxon>
        <taxon>Dothideomycetes</taxon>
        <taxon>Dothideomycetes incertae sedis</taxon>
        <taxon>Botryosphaeriales</taxon>
        <taxon>Botryosphaeriaceae</taxon>
        <taxon>Neofusicoccum</taxon>
    </lineage>
</organism>
<sequence>MDPATNGDGPLGDRNGTTCTKETLPKIDALYSESVVAKIWGVASRALKTNAPPSDFPEYTEPGGSKYIYSDVSFWTSGFFPGCLYLLRERQIKHPSRFPTSAADGFQIHPAALEFGCKWWTASPKLQASRTDTHDLGFMIQPWAQLGWTLDNDRSCHDAMITAARSLATRFDPRVGAIRSWDGCQTKVYSFVDPEQDFLVIIDNMVNLDLLYHASALTGDLSLAHIATTHALTTLRSHIRPDDSTVHLVVFDPSPPADGGAAAAGVKAKHTHQGYADSSCWSRGQAWAMLGFIQCHRRVGEPRFLDAALRLSRYWVDRLPPDGVVPWDFDAPAAAAEPRDSSAALVGAYALLLVYEALGGTGELAGGLLDAALRSVRGVVETCLAPEASFGRKDGLGRAEGEVDLGEGPESVVVHATINNYEHAQRRWADTGLVYADYYFLLIGNKLLDMGLVK</sequence>